<name>A0A679J738_VARPD</name>
<dbReference type="PANTHER" id="PTHR33545">
    <property type="entry name" value="UPF0750 MEMBRANE PROTEIN YITT-RELATED"/>
    <property type="match status" value="1"/>
</dbReference>
<dbReference type="InterPro" id="IPR003740">
    <property type="entry name" value="YitT"/>
</dbReference>
<feature type="transmembrane region" description="Helical" evidence="6">
    <location>
        <begin position="49"/>
        <end position="74"/>
    </location>
</feature>
<keyword evidence="5 6" id="KW-0472">Membrane</keyword>
<dbReference type="Pfam" id="PF02588">
    <property type="entry name" value="YitT_membrane"/>
    <property type="match status" value="1"/>
</dbReference>
<evidence type="ECO:0000256" key="5">
    <source>
        <dbReference type="ARBA" id="ARBA00023136"/>
    </source>
</evidence>
<dbReference type="EMBL" id="LR743507">
    <property type="protein sequence ID" value="CAA2108273.1"/>
    <property type="molecule type" value="Genomic_DNA"/>
</dbReference>
<keyword evidence="2" id="KW-1003">Cell membrane</keyword>
<keyword evidence="3 6" id="KW-0812">Transmembrane</keyword>
<evidence type="ECO:0000256" key="2">
    <source>
        <dbReference type="ARBA" id="ARBA00022475"/>
    </source>
</evidence>
<dbReference type="InterPro" id="IPR051461">
    <property type="entry name" value="UPF0750_membrane"/>
</dbReference>
<evidence type="ECO:0000256" key="6">
    <source>
        <dbReference type="SAM" id="Phobius"/>
    </source>
</evidence>
<dbReference type="RefSeq" id="WP_339092298.1">
    <property type="nucleotide sequence ID" value="NZ_LR743507.1"/>
</dbReference>
<organism evidence="7">
    <name type="scientific">Variovorax paradoxus</name>
    <dbReference type="NCBI Taxonomy" id="34073"/>
    <lineage>
        <taxon>Bacteria</taxon>
        <taxon>Pseudomonadati</taxon>
        <taxon>Pseudomonadota</taxon>
        <taxon>Betaproteobacteria</taxon>
        <taxon>Burkholderiales</taxon>
        <taxon>Comamonadaceae</taxon>
        <taxon>Variovorax</taxon>
    </lineage>
</organism>
<comment type="subcellular location">
    <subcellularLocation>
        <location evidence="1">Cell membrane</location>
        <topology evidence="1">Multi-pass membrane protein</topology>
    </subcellularLocation>
</comment>
<protein>
    <recommendedName>
        <fullName evidence="8">YitT family protein</fullName>
    </recommendedName>
</protein>
<sequence>MNAPPPTTPPSLLRHSHLDDAQAIFSGTLFVAVAMMLFGQAGLLTGGTAGIAFLLHYATGASFGKLFFLVNLPFYGFAWHRMGRAFTLKTFCAIALLSLMTDWAPRYLSIGLLHPAFAAVLGGLMLGTGCLFLARHRASLGGATVLTLYLQDRRGWPAGKVQIGIDCTVVLLALFVIPPQRVGWSVMAAVVMGLFLWINHKPGRYAAT</sequence>
<gene>
    <name evidence="7" type="ORF">VVAX_04788</name>
</gene>
<accession>A0A679J738</accession>
<evidence type="ECO:0008006" key="8">
    <source>
        <dbReference type="Google" id="ProtNLM"/>
    </source>
</evidence>
<dbReference type="GO" id="GO:0005886">
    <property type="term" value="C:plasma membrane"/>
    <property type="evidence" value="ECO:0007669"/>
    <property type="project" value="UniProtKB-SubCell"/>
</dbReference>
<evidence type="ECO:0000256" key="4">
    <source>
        <dbReference type="ARBA" id="ARBA00022989"/>
    </source>
</evidence>
<feature type="transmembrane region" description="Helical" evidence="6">
    <location>
        <begin position="155"/>
        <end position="176"/>
    </location>
</feature>
<proteinExistence type="predicted"/>
<feature type="transmembrane region" description="Helical" evidence="6">
    <location>
        <begin position="116"/>
        <end position="134"/>
    </location>
</feature>
<evidence type="ECO:0000313" key="7">
    <source>
        <dbReference type="EMBL" id="CAA2108273.1"/>
    </source>
</evidence>
<reference evidence="7" key="1">
    <citation type="submission" date="2019-12" db="EMBL/GenBank/DDBJ databases">
        <authorList>
            <person name="Cremers G."/>
        </authorList>
    </citation>
    <scope>NUCLEOTIDE SEQUENCE</scope>
    <source>
        <strain evidence="7">Vvax</strain>
    </source>
</reference>
<feature type="transmembrane region" description="Helical" evidence="6">
    <location>
        <begin position="182"/>
        <end position="198"/>
    </location>
</feature>
<dbReference type="AlphaFoldDB" id="A0A679J738"/>
<keyword evidence="4 6" id="KW-1133">Transmembrane helix</keyword>
<evidence type="ECO:0000256" key="1">
    <source>
        <dbReference type="ARBA" id="ARBA00004651"/>
    </source>
</evidence>
<evidence type="ECO:0000256" key="3">
    <source>
        <dbReference type="ARBA" id="ARBA00022692"/>
    </source>
</evidence>
<dbReference type="PANTHER" id="PTHR33545:SF5">
    <property type="entry name" value="UPF0750 MEMBRANE PROTEIN YITT"/>
    <property type="match status" value="1"/>
</dbReference>
<feature type="transmembrane region" description="Helical" evidence="6">
    <location>
        <begin position="23"/>
        <end position="43"/>
    </location>
</feature>